<keyword evidence="2" id="KW-1185">Reference proteome</keyword>
<reference evidence="1 2" key="1">
    <citation type="journal article" date="2013" name="BMC Genomics">
        <title>The miniature genome of a carnivorous plant Genlisea aurea contains a low number of genes and short non-coding sequences.</title>
        <authorList>
            <person name="Leushkin E.V."/>
            <person name="Sutormin R.A."/>
            <person name="Nabieva E.R."/>
            <person name="Penin A.A."/>
            <person name="Kondrashov A.S."/>
            <person name="Logacheva M.D."/>
        </authorList>
    </citation>
    <scope>NUCLEOTIDE SEQUENCE [LARGE SCALE GENOMIC DNA]</scope>
</reference>
<feature type="non-terminal residue" evidence="1">
    <location>
        <position position="1"/>
    </location>
</feature>
<dbReference type="Proteomes" id="UP000015453">
    <property type="component" value="Unassembled WGS sequence"/>
</dbReference>
<proteinExistence type="predicted"/>
<feature type="non-terminal residue" evidence="1">
    <location>
        <position position="76"/>
    </location>
</feature>
<comment type="caution">
    <text evidence="1">The sequence shown here is derived from an EMBL/GenBank/DDBJ whole genome shotgun (WGS) entry which is preliminary data.</text>
</comment>
<dbReference type="AlphaFoldDB" id="S8EDP6"/>
<dbReference type="EMBL" id="AUSU01001585">
    <property type="protein sequence ID" value="EPS70687.1"/>
    <property type="molecule type" value="Genomic_DNA"/>
</dbReference>
<sequence length="76" mass="8113">AGATITCSPVHGFLPCTTNVWGMLFQIVVYEIMLSFGSKYVTNGSNLLYTMIGPGIFGASVFQVLSQIPQILLVVG</sequence>
<accession>S8EDP6</accession>
<evidence type="ECO:0000313" key="1">
    <source>
        <dbReference type="EMBL" id="EPS70687.1"/>
    </source>
</evidence>
<evidence type="ECO:0000313" key="2">
    <source>
        <dbReference type="Proteomes" id="UP000015453"/>
    </source>
</evidence>
<organism evidence="1 2">
    <name type="scientific">Genlisea aurea</name>
    <dbReference type="NCBI Taxonomy" id="192259"/>
    <lineage>
        <taxon>Eukaryota</taxon>
        <taxon>Viridiplantae</taxon>
        <taxon>Streptophyta</taxon>
        <taxon>Embryophyta</taxon>
        <taxon>Tracheophyta</taxon>
        <taxon>Spermatophyta</taxon>
        <taxon>Magnoliopsida</taxon>
        <taxon>eudicotyledons</taxon>
        <taxon>Gunneridae</taxon>
        <taxon>Pentapetalae</taxon>
        <taxon>asterids</taxon>
        <taxon>lamiids</taxon>
        <taxon>Lamiales</taxon>
        <taxon>Lentibulariaceae</taxon>
        <taxon>Genlisea</taxon>
    </lineage>
</organism>
<dbReference type="OrthoDB" id="26525at2759"/>
<gene>
    <name evidence="1" type="ORF">M569_04076</name>
</gene>
<name>S8EDP6_9LAMI</name>
<protein>
    <submittedName>
        <fullName evidence="1">Uncharacterized protein</fullName>
    </submittedName>
</protein>